<keyword evidence="2" id="KW-0040">ANK repeat</keyword>
<protein>
    <recommendedName>
        <fullName evidence="6">Ankyrin</fullName>
    </recommendedName>
</protein>
<dbReference type="EMBL" id="BLLK01000045">
    <property type="protein sequence ID" value="GFH51821.1"/>
    <property type="molecule type" value="Genomic_DNA"/>
</dbReference>
<evidence type="ECO:0008006" key="6">
    <source>
        <dbReference type="Google" id="ProtNLM"/>
    </source>
</evidence>
<dbReference type="InterPro" id="IPR002110">
    <property type="entry name" value="Ankyrin_rpt"/>
</dbReference>
<dbReference type="Gene3D" id="1.25.40.20">
    <property type="entry name" value="Ankyrin repeat-containing domain"/>
    <property type="match status" value="1"/>
</dbReference>
<evidence type="ECO:0000256" key="1">
    <source>
        <dbReference type="ARBA" id="ARBA00023121"/>
    </source>
</evidence>
<feature type="repeat" description="ANK" evidence="2">
    <location>
        <begin position="130"/>
        <end position="163"/>
    </location>
</feature>
<dbReference type="GO" id="GO:0000062">
    <property type="term" value="F:fatty-acyl-CoA binding"/>
    <property type="evidence" value="ECO:0007669"/>
    <property type="project" value="TreeGrafter"/>
</dbReference>
<feature type="region of interest" description="Disordered" evidence="3">
    <location>
        <begin position="1"/>
        <end position="49"/>
    </location>
</feature>
<keyword evidence="5" id="KW-1185">Reference proteome</keyword>
<feature type="compositionally biased region" description="Low complexity" evidence="3">
    <location>
        <begin position="13"/>
        <end position="22"/>
    </location>
</feature>
<name>A0AAD3CTA9_9STRA</name>
<proteinExistence type="predicted"/>
<dbReference type="PANTHER" id="PTHR24119:SF0">
    <property type="entry name" value="ACYL-COA-BINDING DOMAIN-CONTAINING PROTEIN 6"/>
    <property type="match status" value="1"/>
</dbReference>
<evidence type="ECO:0000313" key="4">
    <source>
        <dbReference type="EMBL" id="GFH51821.1"/>
    </source>
</evidence>
<dbReference type="PANTHER" id="PTHR24119">
    <property type="entry name" value="ACYL-COA-BINDING DOMAIN-CONTAINING PROTEIN 6"/>
    <property type="match status" value="1"/>
</dbReference>
<dbReference type="PROSITE" id="PS50297">
    <property type="entry name" value="ANK_REP_REGION"/>
    <property type="match status" value="2"/>
</dbReference>
<sequence length="175" mass="19488">MDDRFYTPRAQVSTSRSNSTTSDNEYYTPRFLPPQQRQNERLSSSYAENDVDVESQEGANEGMRKVANAFSLARHGHAEALDELLLDGFDPNTRDDQGNTLICIAAQNGNKRILKIALRHGADINSINFKGNSALHFSYRYGTAKSIGEYLLKKGANPDIINRDGLKARDYGGEV</sequence>
<evidence type="ECO:0000256" key="3">
    <source>
        <dbReference type="SAM" id="MobiDB-lite"/>
    </source>
</evidence>
<dbReference type="AlphaFoldDB" id="A0AAD3CTA9"/>
<comment type="caution">
    <text evidence="4">The sequence shown here is derived from an EMBL/GenBank/DDBJ whole genome shotgun (WGS) entry which is preliminary data.</text>
</comment>
<dbReference type="SUPFAM" id="SSF48403">
    <property type="entry name" value="Ankyrin repeat"/>
    <property type="match status" value="1"/>
</dbReference>
<evidence type="ECO:0000256" key="2">
    <source>
        <dbReference type="PROSITE-ProRule" id="PRU00023"/>
    </source>
</evidence>
<dbReference type="SMART" id="SM00248">
    <property type="entry name" value="ANK"/>
    <property type="match status" value="2"/>
</dbReference>
<accession>A0AAD3CTA9</accession>
<evidence type="ECO:0000313" key="5">
    <source>
        <dbReference type="Proteomes" id="UP001054902"/>
    </source>
</evidence>
<dbReference type="Proteomes" id="UP001054902">
    <property type="component" value="Unassembled WGS sequence"/>
</dbReference>
<feature type="compositionally biased region" description="Polar residues" evidence="3">
    <location>
        <begin position="35"/>
        <end position="47"/>
    </location>
</feature>
<feature type="repeat" description="ANK" evidence="2">
    <location>
        <begin position="97"/>
        <end position="129"/>
    </location>
</feature>
<dbReference type="Pfam" id="PF12796">
    <property type="entry name" value="Ank_2"/>
    <property type="match status" value="1"/>
</dbReference>
<keyword evidence="1" id="KW-0446">Lipid-binding</keyword>
<dbReference type="InterPro" id="IPR036770">
    <property type="entry name" value="Ankyrin_rpt-contain_sf"/>
</dbReference>
<reference evidence="4 5" key="1">
    <citation type="journal article" date="2021" name="Sci. Rep.">
        <title>The genome of the diatom Chaetoceros tenuissimus carries an ancient integrated fragment of an extant virus.</title>
        <authorList>
            <person name="Hongo Y."/>
            <person name="Kimura K."/>
            <person name="Takaki Y."/>
            <person name="Yoshida Y."/>
            <person name="Baba S."/>
            <person name="Kobayashi G."/>
            <person name="Nagasaki K."/>
            <person name="Hano T."/>
            <person name="Tomaru Y."/>
        </authorList>
    </citation>
    <scope>NUCLEOTIDE SEQUENCE [LARGE SCALE GENOMIC DNA]</scope>
    <source>
        <strain evidence="4 5">NIES-3715</strain>
    </source>
</reference>
<dbReference type="PROSITE" id="PS50088">
    <property type="entry name" value="ANK_REPEAT"/>
    <property type="match status" value="2"/>
</dbReference>
<gene>
    <name evidence="4" type="ORF">CTEN210_08297</name>
</gene>
<organism evidence="4 5">
    <name type="scientific">Chaetoceros tenuissimus</name>
    <dbReference type="NCBI Taxonomy" id="426638"/>
    <lineage>
        <taxon>Eukaryota</taxon>
        <taxon>Sar</taxon>
        <taxon>Stramenopiles</taxon>
        <taxon>Ochrophyta</taxon>
        <taxon>Bacillariophyta</taxon>
        <taxon>Coscinodiscophyceae</taxon>
        <taxon>Chaetocerotophycidae</taxon>
        <taxon>Chaetocerotales</taxon>
        <taxon>Chaetocerotaceae</taxon>
        <taxon>Chaetoceros</taxon>
    </lineage>
</organism>